<dbReference type="RefSeq" id="WP_377058460.1">
    <property type="nucleotide sequence ID" value="NZ_JBHLUU010000101.1"/>
</dbReference>
<reference evidence="2 3" key="1">
    <citation type="submission" date="2024-09" db="EMBL/GenBank/DDBJ databases">
        <authorList>
            <person name="Sun Q."/>
            <person name="Mori K."/>
        </authorList>
    </citation>
    <scope>NUCLEOTIDE SEQUENCE [LARGE SCALE GENOMIC DNA]</scope>
    <source>
        <strain evidence="2 3">CGMCC 1.9126</strain>
    </source>
</reference>
<dbReference type="Pfam" id="PF14317">
    <property type="entry name" value="YcxB"/>
    <property type="match status" value="1"/>
</dbReference>
<comment type="caution">
    <text evidence="2">The sequence shown here is derived from an EMBL/GenBank/DDBJ whole genome shotgun (WGS) entry which is preliminary data.</text>
</comment>
<evidence type="ECO:0000259" key="1">
    <source>
        <dbReference type="Pfam" id="PF14317"/>
    </source>
</evidence>
<evidence type="ECO:0000313" key="3">
    <source>
        <dbReference type="Proteomes" id="UP001589738"/>
    </source>
</evidence>
<dbReference type="InterPro" id="IPR025588">
    <property type="entry name" value="YcxB-like_C"/>
</dbReference>
<keyword evidence="3" id="KW-1185">Reference proteome</keyword>
<feature type="domain" description="YcxB-like C-terminal" evidence="1">
    <location>
        <begin position="3"/>
        <end position="49"/>
    </location>
</feature>
<accession>A0ABV6KSQ4</accession>
<dbReference type="EMBL" id="JBHLUU010000101">
    <property type="protein sequence ID" value="MFC0476366.1"/>
    <property type="molecule type" value="Genomic_DNA"/>
</dbReference>
<proteinExistence type="predicted"/>
<sequence length="64" mass="7307">MRLSEEGIVDESVNGQTKVNWAGVVDVKEDEHNLYIYNSAVSAYILPKRNYPSLKILELISIQR</sequence>
<gene>
    <name evidence="2" type="ORF">ACFFHF_14200</name>
</gene>
<protein>
    <submittedName>
        <fullName evidence="2">YcxB family protein</fullName>
    </submittedName>
</protein>
<dbReference type="Proteomes" id="UP001589738">
    <property type="component" value="Unassembled WGS sequence"/>
</dbReference>
<organism evidence="2 3">
    <name type="scientific">Robertmurraya beringensis</name>
    <dbReference type="NCBI Taxonomy" id="641660"/>
    <lineage>
        <taxon>Bacteria</taxon>
        <taxon>Bacillati</taxon>
        <taxon>Bacillota</taxon>
        <taxon>Bacilli</taxon>
        <taxon>Bacillales</taxon>
        <taxon>Bacillaceae</taxon>
        <taxon>Robertmurraya</taxon>
    </lineage>
</organism>
<name>A0ABV6KSQ4_9BACI</name>
<evidence type="ECO:0000313" key="2">
    <source>
        <dbReference type="EMBL" id="MFC0476366.1"/>
    </source>
</evidence>